<evidence type="ECO:0000259" key="5">
    <source>
        <dbReference type="Pfam" id="PF00171"/>
    </source>
</evidence>
<accession>A0A1M7A121</accession>
<dbReference type="Pfam" id="PF00171">
    <property type="entry name" value="Aldedh"/>
    <property type="match status" value="1"/>
</dbReference>
<dbReference type="EMBL" id="FRBR01000002">
    <property type="protein sequence ID" value="SHL36451.1"/>
    <property type="molecule type" value="Genomic_DNA"/>
</dbReference>
<evidence type="ECO:0000256" key="3">
    <source>
        <dbReference type="PROSITE-ProRule" id="PRU10007"/>
    </source>
</evidence>
<evidence type="ECO:0000313" key="7">
    <source>
        <dbReference type="Proteomes" id="UP000183974"/>
    </source>
</evidence>
<dbReference type="CDD" id="cd07114">
    <property type="entry name" value="ALDH_DhaS"/>
    <property type="match status" value="1"/>
</dbReference>
<dbReference type="FunFam" id="3.40.605.10:FF:000007">
    <property type="entry name" value="NAD/NADP-dependent betaine aldehyde dehydrogenase"/>
    <property type="match status" value="1"/>
</dbReference>
<feature type="active site" evidence="3">
    <location>
        <position position="284"/>
    </location>
</feature>
<dbReference type="InterPro" id="IPR029510">
    <property type="entry name" value="Ald_DH_CS_GLU"/>
</dbReference>
<evidence type="ECO:0000256" key="4">
    <source>
        <dbReference type="RuleBase" id="RU003345"/>
    </source>
</evidence>
<dbReference type="FunFam" id="3.40.309.10:FF:000012">
    <property type="entry name" value="Betaine aldehyde dehydrogenase"/>
    <property type="match status" value="1"/>
</dbReference>
<comment type="similarity">
    <text evidence="1 4">Belongs to the aldehyde dehydrogenase family.</text>
</comment>
<evidence type="ECO:0000256" key="1">
    <source>
        <dbReference type="ARBA" id="ARBA00009986"/>
    </source>
</evidence>
<organism evidence="6 7">
    <name type="scientific">Roseovarius pacificus</name>
    <dbReference type="NCBI Taxonomy" id="337701"/>
    <lineage>
        <taxon>Bacteria</taxon>
        <taxon>Pseudomonadati</taxon>
        <taxon>Pseudomonadota</taxon>
        <taxon>Alphaproteobacteria</taxon>
        <taxon>Rhodobacterales</taxon>
        <taxon>Roseobacteraceae</taxon>
        <taxon>Roseovarius</taxon>
    </lineage>
</organism>
<proteinExistence type="inferred from homology"/>
<reference evidence="6 7" key="1">
    <citation type="submission" date="2016-11" db="EMBL/GenBank/DDBJ databases">
        <authorList>
            <person name="Jaros S."/>
            <person name="Januszkiewicz K."/>
            <person name="Wedrychowicz H."/>
        </authorList>
    </citation>
    <scope>NUCLEOTIDE SEQUENCE [LARGE SCALE GENOMIC DNA]</scope>
    <source>
        <strain evidence="6 7">DSM 29589</strain>
    </source>
</reference>
<dbReference type="Gene3D" id="3.40.309.10">
    <property type="entry name" value="Aldehyde Dehydrogenase, Chain A, domain 2"/>
    <property type="match status" value="1"/>
</dbReference>
<sequence length="524" mass="56297">MSGAVRPPRSRRPAGPAYPYARAGAEPMKYGAAMTKTFQMFIDGEYCDASDGGRFDSINPATEEVWASFPEATKEDVDRAVRAAHRAFESGPWSRMSARERGNVLKRVARELEAAGPELAIAETTDTGKLLRETRWQAKNLAEIYEYYGGLADKVEGQLPPTGPDAPLAMIVREPLGVVAAVVPWNSQLQLSAFKIAPALAAGNTIVVKPSEEASAAVTAFAEIMRKAGVPDGVFNIVTGSANPCGQTLTSHPKVRRISFTGGVETARKIIAASAENIAMLSLELGGKSPVVVYDDADVDSAVNGMMSAIFAASGQSCAAGSRLLLQDGIYDRFLEKLVARAGEIIIGDPMGEDTHMGPLATRAQRDRIEDLLGKSQEAGAKILTGGGRGGFDKGWFFEPTIVECGDQDFPIVRNELFGPVLSVLRFREEDEAIRMARDSDYAFAGGVFTSDFGKAYRTARAIPAGRFWINTYRVTSYAMPFGGSANSGYGREGGIEAIHDYTQTKAIFADLSGEKVSDPFVMR</sequence>
<dbReference type="GO" id="GO:0016620">
    <property type="term" value="F:oxidoreductase activity, acting on the aldehyde or oxo group of donors, NAD or NADP as acceptor"/>
    <property type="evidence" value="ECO:0007669"/>
    <property type="project" value="InterPro"/>
</dbReference>
<name>A0A1M7A121_9RHOB</name>
<dbReference type="InterPro" id="IPR016160">
    <property type="entry name" value="Ald_DH_CS_CYS"/>
</dbReference>
<protein>
    <submittedName>
        <fullName evidence="6">Aldehyde dehydrogenase (NAD+)</fullName>
    </submittedName>
</protein>
<dbReference type="InterPro" id="IPR015590">
    <property type="entry name" value="Aldehyde_DH_dom"/>
</dbReference>
<dbReference type="Gene3D" id="3.40.605.10">
    <property type="entry name" value="Aldehyde Dehydrogenase, Chain A, domain 1"/>
    <property type="match status" value="1"/>
</dbReference>
<feature type="domain" description="Aldehyde dehydrogenase" evidence="5">
    <location>
        <begin position="50"/>
        <end position="508"/>
    </location>
</feature>
<dbReference type="PANTHER" id="PTHR11699">
    <property type="entry name" value="ALDEHYDE DEHYDROGENASE-RELATED"/>
    <property type="match status" value="1"/>
</dbReference>
<dbReference type="PROSITE" id="PS00687">
    <property type="entry name" value="ALDEHYDE_DEHYDR_GLU"/>
    <property type="match status" value="1"/>
</dbReference>
<dbReference type="PROSITE" id="PS00070">
    <property type="entry name" value="ALDEHYDE_DEHYDR_CYS"/>
    <property type="match status" value="1"/>
</dbReference>
<keyword evidence="2 4" id="KW-0560">Oxidoreductase</keyword>
<dbReference type="Proteomes" id="UP000183974">
    <property type="component" value="Unassembled WGS sequence"/>
</dbReference>
<evidence type="ECO:0000313" key="6">
    <source>
        <dbReference type="EMBL" id="SHL36451.1"/>
    </source>
</evidence>
<dbReference type="InterPro" id="IPR016161">
    <property type="entry name" value="Ald_DH/histidinol_DH"/>
</dbReference>
<dbReference type="STRING" id="337701.SAMN05444398_102133"/>
<gene>
    <name evidence="6" type="ORF">SAMN05444398_102133</name>
</gene>
<dbReference type="InterPro" id="IPR016162">
    <property type="entry name" value="Ald_DH_N"/>
</dbReference>
<dbReference type="AlphaFoldDB" id="A0A1M7A121"/>
<evidence type="ECO:0000256" key="2">
    <source>
        <dbReference type="ARBA" id="ARBA00023002"/>
    </source>
</evidence>
<dbReference type="InterPro" id="IPR016163">
    <property type="entry name" value="Ald_DH_C"/>
</dbReference>
<dbReference type="SUPFAM" id="SSF53720">
    <property type="entry name" value="ALDH-like"/>
    <property type="match status" value="1"/>
</dbReference>
<keyword evidence="7" id="KW-1185">Reference proteome</keyword>